<dbReference type="AlphaFoldDB" id="A0A3D5QBT4"/>
<dbReference type="EMBL" id="DPPF01000116">
    <property type="protein sequence ID" value="HCW93193.1"/>
    <property type="molecule type" value="Genomic_DNA"/>
</dbReference>
<dbReference type="SUPFAM" id="SSF55961">
    <property type="entry name" value="Bet v1-like"/>
    <property type="match status" value="1"/>
</dbReference>
<accession>A0A3D5QBT4</accession>
<dbReference type="InterPro" id="IPR019587">
    <property type="entry name" value="Polyketide_cyclase/dehydratase"/>
</dbReference>
<dbReference type="Pfam" id="PF10604">
    <property type="entry name" value="Polyketide_cyc2"/>
    <property type="match status" value="1"/>
</dbReference>
<protein>
    <submittedName>
        <fullName evidence="1">MxaD family protein</fullName>
    </submittedName>
</protein>
<dbReference type="PANTHER" id="PTHR39332:SF7">
    <property type="entry name" value="SRPBCC FAMILY PROTEIN"/>
    <property type="match status" value="1"/>
</dbReference>
<comment type="caution">
    <text evidence="1">The sequence shown here is derived from an EMBL/GenBank/DDBJ whole genome shotgun (WGS) entry which is preliminary data.</text>
</comment>
<name>A0A3D5QBT4_FLESI</name>
<dbReference type="Gene3D" id="3.30.530.20">
    <property type="match status" value="1"/>
</dbReference>
<dbReference type="CDD" id="cd07821">
    <property type="entry name" value="PYR_PYL_RCAR_like"/>
    <property type="match status" value="1"/>
</dbReference>
<gene>
    <name evidence="1" type="ORF">DHM44_05895</name>
</gene>
<dbReference type="InterPro" id="IPR023393">
    <property type="entry name" value="START-like_dom_sf"/>
</dbReference>
<proteinExistence type="predicted"/>
<sequence length="141" mass="16098">MPRVYQSGVINAEIDKVWNIVRDFNALPEWHPAISHSELENSTGVGCIRHFFLKDGGELREKLLGLSDINYSCTYCIVESPMPVKNYVADFALFKITDTDKTFMHWYAYFDVTEAGMEEETSETVKMVFNSGIKSLQKMLG</sequence>
<evidence type="ECO:0000313" key="2">
    <source>
        <dbReference type="Proteomes" id="UP000262325"/>
    </source>
</evidence>
<organism evidence="1 2">
    <name type="scientific">Flexistipes sinusarabici</name>
    <dbReference type="NCBI Taxonomy" id="2352"/>
    <lineage>
        <taxon>Bacteria</taxon>
        <taxon>Pseudomonadati</taxon>
        <taxon>Deferribacterota</taxon>
        <taxon>Deferribacteres</taxon>
        <taxon>Deferribacterales</taxon>
        <taxon>Flexistipitaceae</taxon>
        <taxon>Flexistipes</taxon>
    </lineage>
</organism>
<dbReference type="PANTHER" id="PTHR39332">
    <property type="entry name" value="BLL4707 PROTEIN"/>
    <property type="match status" value="1"/>
</dbReference>
<evidence type="ECO:0000313" key="1">
    <source>
        <dbReference type="EMBL" id="HCW93193.1"/>
    </source>
</evidence>
<reference evidence="1 2" key="1">
    <citation type="journal article" date="2018" name="Nat. Biotechnol.">
        <title>A standardized bacterial taxonomy based on genome phylogeny substantially revises the tree of life.</title>
        <authorList>
            <person name="Parks D.H."/>
            <person name="Chuvochina M."/>
            <person name="Waite D.W."/>
            <person name="Rinke C."/>
            <person name="Skarshewski A."/>
            <person name="Chaumeil P.A."/>
            <person name="Hugenholtz P."/>
        </authorList>
    </citation>
    <scope>NUCLEOTIDE SEQUENCE [LARGE SCALE GENOMIC DNA]</scope>
    <source>
        <strain evidence="1">UBA8672</strain>
    </source>
</reference>
<dbReference type="Proteomes" id="UP000262325">
    <property type="component" value="Unassembled WGS sequence"/>
</dbReference>